<keyword evidence="18" id="KW-1185">Reference proteome</keyword>
<keyword evidence="11" id="KW-0407">Ion channel</keyword>
<evidence type="ECO:0000256" key="14">
    <source>
        <dbReference type="SAM" id="Phobius"/>
    </source>
</evidence>
<dbReference type="EMBL" id="JAXCGZ010005695">
    <property type="protein sequence ID" value="KAK7081121.1"/>
    <property type="molecule type" value="Genomic_DNA"/>
</dbReference>
<comment type="caution">
    <text evidence="17">The sequence shown here is derived from an EMBL/GenBank/DDBJ whole genome shotgun (WGS) entry which is preliminary data.</text>
</comment>
<dbReference type="GO" id="GO:0005886">
    <property type="term" value="C:plasma membrane"/>
    <property type="evidence" value="ECO:0007669"/>
    <property type="project" value="UniProtKB-SubCell"/>
</dbReference>
<dbReference type="PROSITE" id="PS50068">
    <property type="entry name" value="LDLRA_2"/>
    <property type="match status" value="1"/>
</dbReference>
<dbReference type="InterPro" id="IPR016186">
    <property type="entry name" value="C-type_lectin-like/link_sf"/>
</dbReference>
<feature type="domain" description="C-type lectin" evidence="15">
    <location>
        <begin position="105"/>
        <end position="208"/>
    </location>
</feature>
<dbReference type="Pfam" id="PF02931">
    <property type="entry name" value="Neur_chan_LBD"/>
    <property type="match status" value="1"/>
</dbReference>
<evidence type="ECO:0000259" key="16">
    <source>
        <dbReference type="PROSITE" id="PS51828"/>
    </source>
</evidence>
<dbReference type="Gene3D" id="2.60.120.200">
    <property type="match status" value="1"/>
</dbReference>
<dbReference type="InterPro" id="IPR036719">
    <property type="entry name" value="Neuro-gated_channel_TM_sf"/>
</dbReference>
<keyword evidence="7 14" id="KW-1133">Transmembrane helix</keyword>
<evidence type="ECO:0000313" key="18">
    <source>
        <dbReference type="Proteomes" id="UP001381693"/>
    </source>
</evidence>
<feature type="disulfide bond" evidence="12">
    <location>
        <begin position="313"/>
        <end position="331"/>
    </location>
</feature>
<dbReference type="Pfam" id="PF00057">
    <property type="entry name" value="Ldl_recept_a"/>
    <property type="match status" value="1"/>
</dbReference>
<evidence type="ECO:0000256" key="11">
    <source>
        <dbReference type="ARBA" id="ARBA00023303"/>
    </source>
</evidence>
<dbReference type="PROSITE" id="PS00236">
    <property type="entry name" value="NEUROTR_ION_CHANNEL"/>
    <property type="match status" value="1"/>
</dbReference>
<dbReference type="CDD" id="cd00037">
    <property type="entry name" value="CLECT"/>
    <property type="match status" value="1"/>
</dbReference>
<dbReference type="InterPro" id="IPR038050">
    <property type="entry name" value="Neuro_actylchol_rec"/>
</dbReference>
<evidence type="ECO:0000256" key="1">
    <source>
        <dbReference type="ARBA" id="ARBA00004141"/>
    </source>
</evidence>
<name>A0AAN8XBA9_HALRR</name>
<dbReference type="SMART" id="SM00192">
    <property type="entry name" value="LDLa"/>
    <property type="match status" value="1"/>
</dbReference>
<evidence type="ECO:0000313" key="17">
    <source>
        <dbReference type="EMBL" id="KAK7081121.1"/>
    </source>
</evidence>
<reference evidence="17 18" key="1">
    <citation type="submission" date="2023-11" db="EMBL/GenBank/DDBJ databases">
        <title>Halocaridina rubra genome assembly.</title>
        <authorList>
            <person name="Smith C."/>
        </authorList>
    </citation>
    <scope>NUCLEOTIDE SEQUENCE [LARGE SCALE GENOMIC DNA]</scope>
    <source>
        <strain evidence="17">EP-1</strain>
        <tissue evidence="17">Whole</tissue>
    </source>
</reference>
<dbReference type="Gene3D" id="2.70.170.10">
    <property type="entry name" value="Neurotransmitter-gated ion-channel ligand-binding domain"/>
    <property type="match status" value="1"/>
</dbReference>
<dbReference type="AlphaFoldDB" id="A0AAN8XBA9"/>
<dbReference type="GO" id="GO:0004888">
    <property type="term" value="F:transmembrane signaling receptor activity"/>
    <property type="evidence" value="ECO:0007669"/>
    <property type="project" value="InterPro"/>
</dbReference>
<dbReference type="PROSITE" id="PS51828">
    <property type="entry name" value="PTX_2"/>
    <property type="match status" value="1"/>
</dbReference>
<comment type="subcellular location">
    <subcellularLocation>
        <location evidence="2">Cell membrane</location>
    </subcellularLocation>
    <subcellularLocation>
        <location evidence="1">Membrane</location>
        <topology evidence="1">Multi-pass membrane protein</topology>
    </subcellularLocation>
</comment>
<dbReference type="PANTHER" id="PTHR18945">
    <property type="entry name" value="NEUROTRANSMITTER GATED ION CHANNEL"/>
    <property type="match status" value="1"/>
</dbReference>
<dbReference type="SUPFAM" id="SSF63712">
    <property type="entry name" value="Nicotinic receptor ligand binding domain-like"/>
    <property type="match status" value="1"/>
</dbReference>
<evidence type="ECO:0000256" key="8">
    <source>
        <dbReference type="ARBA" id="ARBA00023065"/>
    </source>
</evidence>
<dbReference type="PRINTS" id="PR00253">
    <property type="entry name" value="GABAARECEPTR"/>
</dbReference>
<dbReference type="GO" id="GO:0005230">
    <property type="term" value="F:extracellular ligand-gated monoatomic ion channel activity"/>
    <property type="evidence" value="ECO:0007669"/>
    <property type="project" value="InterPro"/>
</dbReference>
<keyword evidence="6" id="KW-0732">Signal</keyword>
<feature type="disulfide bond" evidence="12">
    <location>
        <begin position="306"/>
        <end position="318"/>
    </location>
</feature>
<evidence type="ECO:0000256" key="6">
    <source>
        <dbReference type="ARBA" id="ARBA00022729"/>
    </source>
</evidence>
<accession>A0AAN8XBA9</accession>
<evidence type="ECO:0000256" key="7">
    <source>
        <dbReference type="ARBA" id="ARBA00022989"/>
    </source>
</evidence>
<dbReference type="InterPro" id="IPR006028">
    <property type="entry name" value="GABAA/Glycine_rcpt"/>
</dbReference>
<keyword evidence="8" id="KW-0406">Ion transport</keyword>
<evidence type="ECO:0000256" key="9">
    <source>
        <dbReference type="ARBA" id="ARBA00023136"/>
    </source>
</evidence>
<keyword evidence="4" id="KW-1003">Cell membrane</keyword>
<feature type="domain" description="Pentraxin (PTX)" evidence="16">
    <location>
        <begin position="1"/>
        <end position="86"/>
    </location>
</feature>
<keyword evidence="5 14" id="KW-0812">Transmembrane</keyword>
<keyword evidence="3" id="KW-0813">Transport</keyword>
<dbReference type="Pfam" id="PF00059">
    <property type="entry name" value="Lectin_C"/>
    <property type="match status" value="1"/>
</dbReference>
<organism evidence="17 18">
    <name type="scientific">Halocaridina rubra</name>
    <name type="common">Hawaiian red shrimp</name>
    <dbReference type="NCBI Taxonomy" id="373956"/>
    <lineage>
        <taxon>Eukaryota</taxon>
        <taxon>Metazoa</taxon>
        <taxon>Ecdysozoa</taxon>
        <taxon>Arthropoda</taxon>
        <taxon>Crustacea</taxon>
        <taxon>Multicrustacea</taxon>
        <taxon>Malacostraca</taxon>
        <taxon>Eumalacostraca</taxon>
        <taxon>Eucarida</taxon>
        <taxon>Decapoda</taxon>
        <taxon>Pleocyemata</taxon>
        <taxon>Caridea</taxon>
        <taxon>Atyoidea</taxon>
        <taxon>Atyidae</taxon>
        <taxon>Halocaridina</taxon>
    </lineage>
</organism>
<feature type="transmembrane region" description="Helical" evidence="14">
    <location>
        <begin position="581"/>
        <end position="600"/>
    </location>
</feature>
<dbReference type="InterPro" id="IPR023415">
    <property type="entry name" value="LDLR_class-A_CS"/>
</dbReference>
<feature type="transmembrane region" description="Helical" evidence="14">
    <location>
        <begin position="549"/>
        <end position="574"/>
    </location>
</feature>
<feature type="transmembrane region" description="Helical" evidence="14">
    <location>
        <begin position="615"/>
        <end position="634"/>
    </location>
</feature>
<protein>
    <submittedName>
        <fullName evidence="17">Uncharacterized protein</fullName>
    </submittedName>
</protein>
<dbReference type="InterPro" id="IPR002172">
    <property type="entry name" value="LDrepeatLR_classA_rpt"/>
</dbReference>
<dbReference type="InterPro" id="IPR001304">
    <property type="entry name" value="C-type_lectin-like"/>
</dbReference>
<dbReference type="InterPro" id="IPR006202">
    <property type="entry name" value="Neur_chan_lig-bd"/>
</dbReference>
<dbReference type="SUPFAM" id="SSF57424">
    <property type="entry name" value="LDL receptor-like module"/>
    <property type="match status" value="1"/>
</dbReference>
<evidence type="ECO:0000256" key="13">
    <source>
        <dbReference type="PROSITE-ProRule" id="PRU01172"/>
    </source>
</evidence>
<dbReference type="InterPro" id="IPR006201">
    <property type="entry name" value="Neur_channel"/>
</dbReference>
<dbReference type="CDD" id="cd00112">
    <property type="entry name" value="LDLa"/>
    <property type="match status" value="1"/>
</dbReference>
<keyword evidence="9 14" id="KW-0472">Membrane</keyword>
<dbReference type="Gene3D" id="4.10.400.10">
    <property type="entry name" value="Low-density Lipoprotein Receptor"/>
    <property type="match status" value="1"/>
</dbReference>
<dbReference type="SUPFAM" id="SSF90112">
    <property type="entry name" value="Neurotransmitter-gated ion-channel transmembrane pore"/>
    <property type="match status" value="1"/>
</dbReference>
<dbReference type="Gene3D" id="1.20.58.390">
    <property type="entry name" value="Neurotransmitter-gated ion-channel transmembrane domain"/>
    <property type="match status" value="1"/>
</dbReference>
<dbReference type="PROSITE" id="PS50041">
    <property type="entry name" value="C_TYPE_LECTIN_2"/>
    <property type="match status" value="1"/>
</dbReference>
<dbReference type="InterPro" id="IPR036055">
    <property type="entry name" value="LDL_receptor-like_sf"/>
</dbReference>
<dbReference type="InterPro" id="IPR016187">
    <property type="entry name" value="CTDL_fold"/>
</dbReference>
<dbReference type="InterPro" id="IPR036734">
    <property type="entry name" value="Neur_chan_lig-bd_sf"/>
</dbReference>
<dbReference type="Proteomes" id="UP001381693">
    <property type="component" value="Unassembled WGS sequence"/>
</dbReference>
<dbReference type="Gene3D" id="3.10.100.10">
    <property type="entry name" value="Mannose-Binding Protein A, subunit A"/>
    <property type="match status" value="1"/>
</dbReference>
<evidence type="ECO:0000256" key="5">
    <source>
        <dbReference type="ARBA" id="ARBA00022692"/>
    </source>
</evidence>
<evidence type="ECO:0000256" key="4">
    <source>
        <dbReference type="ARBA" id="ARBA00022475"/>
    </source>
</evidence>
<evidence type="ECO:0000256" key="12">
    <source>
        <dbReference type="PROSITE-ProRule" id="PRU00124"/>
    </source>
</evidence>
<gene>
    <name evidence="17" type="ORF">SK128_027947</name>
</gene>
<dbReference type="SUPFAM" id="SSF56436">
    <property type="entry name" value="C-type lectin-like"/>
    <property type="match status" value="1"/>
</dbReference>
<feature type="transmembrane region" description="Helical" evidence="14">
    <location>
        <begin position="672"/>
        <end position="695"/>
    </location>
</feature>
<evidence type="ECO:0000256" key="3">
    <source>
        <dbReference type="ARBA" id="ARBA00022448"/>
    </source>
</evidence>
<dbReference type="SMART" id="SM00034">
    <property type="entry name" value="CLECT"/>
    <property type="match status" value="1"/>
</dbReference>
<dbReference type="InterPro" id="IPR001759">
    <property type="entry name" value="PTX_dom"/>
</dbReference>
<dbReference type="InterPro" id="IPR018000">
    <property type="entry name" value="Neurotransmitter_ion_chnl_CS"/>
</dbReference>
<evidence type="ECO:0000256" key="10">
    <source>
        <dbReference type="ARBA" id="ARBA00023157"/>
    </source>
</evidence>
<evidence type="ECO:0000259" key="15">
    <source>
        <dbReference type="PROSITE" id="PS50041"/>
    </source>
</evidence>
<dbReference type="PROSITE" id="PS01209">
    <property type="entry name" value="LDLRA_1"/>
    <property type="match status" value="1"/>
</dbReference>
<evidence type="ECO:0000256" key="2">
    <source>
        <dbReference type="ARBA" id="ARBA00004236"/>
    </source>
</evidence>
<sequence>MVQHSYYKVGRPVFGNYAAAGNGQTSSESYSGELSQINVWDSILSNDSIRQMATCQIDPQGNYISWEASWQLQEATSYDLSLSKFCQQDTGKIFFWFPQVMEDIALYICEALGTHLPKVRSLDEVNFIYDILDQTWPESEKCPLWYWSDLNDKRQEDIWVRGYDNVIDNESYWSPDEPNGYRYENCAFIRQDGMIDDDCAWRRCAMCIFTQPQRFIMRGTCERELRNAYFVAYQEAFGELVFKGYGSYYIVKENWTWIYKDTVEELIIATMEPHEIDYPMGRRWWNLEREVCGMKGGKKRLLLTPCKDDQYTCDDGTCIPLFYRCDLKYDCRDQSDELECDLISFPADYHKHLPPRIPRDDHSNVPVVVHVLIKSINVRTVAMTMDLSYELEMDWFDGRLEYLNLKKNESLNAPRVNTMMKLWSPIVRLLNTDTIDMNLLTEDAVTLVNMITPPVRRDDSAAGEVSRKYSTTFTCNFDLTLYPFDDQHCDMHLQIASGQVSFLEVHPNSTVTYIGSSILNEYEIDKINLVFGGQIAPSMVRVRIPLIRLYGYAILNIYIPSLTLLVISYFTLFFRKTFFDARVMSTLTALLVLATLFAQASSTLPMTSYFKMVDIWLLFCVMVTFLVIIFHMLIDNRLFKETEVKSMAFEKMPLLYRYFGWSPNLSVEKIEFIAKFTIGLLCSLFILIYILYIQYN</sequence>
<keyword evidence="10 12" id="KW-1015">Disulfide bond</keyword>
<feature type="disulfide bond" evidence="12">
    <location>
        <begin position="325"/>
        <end position="340"/>
    </location>
</feature>
<comment type="caution">
    <text evidence="13">Lacks conserved residue(s) required for the propagation of feature annotation.</text>
</comment>
<proteinExistence type="predicted"/>